<keyword evidence="3" id="KW-1185">Reference proteome</keyword>
<feature type="coiled-coil region" evidence="1">
    <location>
        <begin position="328"/>
        <end position="383"/>
    </location>
</feature>
<evidence type="ECO:0000313" key="3">
    <source>
        <dbReference type="Proteomes" id="UP000549913"/>
    </source>
</evidence>
<gene>
    <name evidence="2" type="ORF">BJ984_003523</name>
</gene>
<dbReference type="EMBL" id="JACCBM010000001">
    <property type="protein sequence ID" value="NYD72365.1"/>
    <property type="molecule type" value="Genomic_DNA"/>
</dbReference>
<proteinExistence type="predicted"/>
<dbReference type="RefSeq" id="WP_271206505.1">
    <property type="nucleotide sequence ID" value="NZ_BSEW01000002.1"/>
</dbReference>
<reference evidence="2 3" key="1">
    <citation type="submission" date="2020-07" db="EMBL/GenBank/DDBJ databases">
        <title>Sequencing the genomes of 1000 actinobacteria strains.</title>
        <authorList>
            <person name="Klenk H.-P."/>
        </authorList>
    </citation>
    <scope>NUCLEOTIDE SEQUENCE [LARGE SCALE GENOMIC DNA]</scope>
    <source>
        <strain evidence="2 3">DSM 26474</strain>
    </source>
</reference>
<evidence type="ECO:0000256" key="1">
    <source>
        <dbReference type="SAM" id="Coils"/>
    </source>
</evidence>
<keyword evidence="1" id="KW-0175">Coiled coil</keyword>
<protein>
    <recommendedName>
        <fullName evidence="4">Glycosyltransferase family 2 protein</fullName>
    </recommendedName>
</protein>
<sequence>MKLAMTLMVRDEADIIGPMIDHHLAQGVDILIVTDNGSGDGTAEILQRYADEGRIELRHDPVHRKQQSPVVTRMARDAAALHGADWVINADADEFFAPVDRSLTLHQVFERLDPAIRSFLVPVTNLTGTAAEAGTGFDRLVYRDHRPVEQLRATGLRDHPTADAVHVGDPEVDVIQGNHFVSIASAGLPPEELAIEVLHLPWRSWAQYRHKVEVSGRAYDENPELTPSPNHHGMRDYRRLQSGALLPFYLLRHPDERELAEGVAAGHFVEERMLAGTLASPVADVPFDPALLERFREFAPALRDAEARGFSLLTSVEERLRLSEEESARALETLEAELRGEINAASDRLGAVDHERRLAQEELALTRAHAASLEAEIARLRHRPEVRVANRLRRALPGSRG</sequence>
<organism evidence="2 3">
    <name type="scientific">Herbiconiux flava</name>
    <dbReference type="NCBI Taxonomy" id="881268"/>
    <lineage>
        <taxon>Bacteria</taxon>
        <taxon>Bacillati</taxon>
        <taxon>Actinomycetota</taxon>
        <taxon>Actinomycetes</taxon>
        <taxon>Micrococcales</taxon>
        <taxon>Microbacteriaceae</taxon>
        <taxon>Herbiconiux</taxon>
    </lineage>
</organism>
<dbReference type="CDD" id="cd00761">
    <property type="entry name" value="Glyco_tranf_GTA_type"/>
    <property type="match status" value="1"/>
</dbReference>
<dbReference type="Pfam" id="PF13704">
    <property type="entry name" value="Glyco_tranf_2_4"/>
    <property type="match status" value="1"/>
</dbReference>
<name>A0A852SUG4_9MICO</name>
<evidence type="ECO:0000313" key="2">
    <source>
        <dbReference type="EMBL" id="NYD72365.1"/>
    </source>
</evidence>
<dbReference type="Gene3D" id="3.90.550.10">
    <property type="entry name" value="Spore Coat Polysaccharide Biosynthesis Protein SpsA, Chain A"/>
    <property type="match status" value="1"/>
</dbReference>
<comment type="caution">
    <text evidence="2">The sequence shown here is derived from an EMBL/GenBank/DDBJ whole genome shotgun (WGS) entry which is preliminary data.</text>
</comment>
<dbReference type="Proteomes" id="UP000549913">
    <property type="component" value="Unassembled WGS sequence"/>
</dbReference>
<dbReference type="SUPFAM" id="SSF53448">
    <property type="entry name" value="Nucleotide-diphospho-sugar transferases"/>
    <property type="match status" value="1"/>
</dbReference>
<accession>A0A852SUG4</accession>
<evidence type="ECO:0008006" key="4">
    <source>
        <dbReference type="Google" id="ProtNLM"/>
    </source>
</evidence>
<dbReference type="AlphaFoldDB" id="A0A852SUG4"/>
<dbReference type="InterPro" id="IPR029044">
    <property type="entry name" value="Nucleotide-diphossugar_trans"/>
</dbReference>